<evidence type="ECO:0000256" key="2">
    <source>
        <dbReference type="ARBA" id="ARBA00022448"/>
    </source>
</evidence>
<evidence type="ECO:0000256" key="9">
    <source>
        <dbReference type="RuleBase" id="RU003945"/>
    </source>
</evidence>
<proteinExistence type="inferred from homology"/>
<evidence type="ECO:0000256" key="4">
    <source>
        <dbReference type="ARBA" id="ARBA00022692"/>
    </source>
</evidence>
<evidence type="ECO:0000256" key="3">
    <source>
        <dbReference type="ARBA" id="ARBA00022475"/>
    </source>
</evidence>
<dbReference type="EMBL" id="CP046276">
    <property type="protein sequence ID" value="QGS52468.1"/>
    <property type="molecule type" value="Genomic_DNA"/>
</dbReference>
<gene>
    <name evidence="12" type="primary">yidC</name>
    <name evidence="12" type="ORF">STABA_v1c11210</name>
</gene>
<feature type="domain" description="Membrane insertase YidC/Oxa/ALB C-terminal" evidence="11">
    <location>
        <begin position="162"/>
        <end position="364"/>
    </location>
</feature>
<dbReference type="PANTHER" id="PTHR12428">
    <property type="entry name" value="OXA1"/>
    <property type="match status" value="1"/>
</dbReference>
<evidence type="ECO:0000256" key="8">
    <source>
        <dbReference type="ARBA" id="ARBA00023186"/>
    </source>
</evidence>
<dbReference type="GO" id="GO:0005886">
    <property type="term" value="C:plasma membrane"/>
    <property type="evidence" value="ECO:0007669"/>
    <property type="project" value="UniProtKB-SubCell"/>
</dbReference>
<feature type="transmembrane region" description="Helical" evidence="10">
    <location>
        <begin position="227"/>
        <end position="248"/>
    </location>
</feature>
<feature type="transmembrane region" description="Helical" evidence="10">
    <location>
        <begin position="156"/>
        <end position="180"/>
    </location>
</feature>
<dbReference type="CDD" id="cd20070">
    <property type="entry name" value="5TM_YidC_Alb3"/>
    <property type="match status" value="1"/>
</dbReference>
<organism evidence="12 13">
    <name type="scientific">Spiroplasma tabanidicola</name>
    <dbReference type="NCBI Taxonomy" id="324079"/>
    <lineage>
        <taxon>Bacteria</taxon>
        <taxon>Bacillati</taxon>
        <taxon>Mycoplasmatota</taxon>
        <taxon>Mollicutes</taxon>
        <taxon>Entomoplasmatales</taxon>
        <taxon>Spiroplasmataceae</taxon>
        <taxon>Spiroplasma</taxon>
    </lineage>
</organism>
<keyword evidence="5" id="KW-0653">Protein transport</keyword>
<dbReference type="InterPro" id="IPR047196">
    <property type="entry name" value="YidC_ALB_C"/>
</dbReference>
<evidence type="ECO:0000259" key="11">
    <source>
        <dbReference type="Pfam" id="PF02096"/>
    </source>
</evidence>
<feature type="transmembrane region" description="Helical" evidence="10">
    <location>
        <begin position="122"/>
        <end position="141"/>
    </location>
</feature>
<keyword evidence="8" id="KW-0143">Chaperone</keyword>
<dbReference type="NCBIfam" id="TIGR03592">
    <property type="entry name" value="yidC_oxa1_cterm"/>
    <property type="match status" value="1"/>
</dbReference>
<dbReference type="Proteomes" id="UP000424468">
    <property type="component" value="Chromosome"/>
</dbReference>
<dbReference type="InterPro" id="IPR028055">
    <property type="entry name" value="YidC/Oxa/ALB_C"/>
</dbReference>
<keyword evidence="13" id="KW-1185">Reference proteome</keyword>
<evidence type="ECO:0000256" key="1">
    <source>
        <dbReference type="ARBA" id="ARBA00004651"/>
    </source>
</evidence>
<dbReference type="Pfam" id="PF02096">
    <property type="entry name" value="60KD_IMP"/>
    <property type="match status" value="1"/>
</dbReference>
<protein>
    <submittedName>
        <fullName evidence="12">Inner membrane protein translocase component YidC</fullName>
    </submittedName>
</protein>
<dbReference type="AlphaFoldDB" id="A0A6I6CDT3"/>
<comment type="similarity">
    <text evidence="9">Belongs to the OXA1/ALB3/YidC family.</text>
</comment>
<accession>A0A6I6CDT3</accession>
<evidence type="ECO:0000256" key="6">
    <source>
        <dbReference type="ARBA" id="ARBA00022989"/>
    </source>
</evidence>
<dbReference type="KEGG" id="stab:STABA_v1c11210"/>
<keyword evidence="4 9" id="KW-0812">Transmembrane</keyword>
<sequence length="398" mass="45518">MYKQDYSKYLNSNGKGKPSRKDILKRVWGYIKLILFVFIMFSVLYGCVQMNTNGYTVNQVSDMAGNKVYAPGVAFEIIIKSLSDYGSKTHWFTADKNGVFYEYQYKVITNWAEAFTMTSSPYYGFFVYPLAWMLTAFIRVFSGTTDGILDPAKSNYGISVIFSILLSSIFVRLIILTFTLKTQMNQEKMTGMQGKQAEIQQKYKGSNDPQAKQKQQMELMALYKKEGISPISSIATSFLSMPFLFAMFSVVRSTHALKIATVGAITLTEQPWAQIKSGNWVYLSLIAVYLPLQVLSMFLPMILNAVKKKKQPQSEQQKKAKRKQLIFQLIFIAVFVFFVSSVASGVAIYWIFSSTLQISQTLMFHYLRESKSKRVLKKRERLKATKVKQIEKNIAKNK</sequence>
<evidence type="ECO:0000256" key="7">
    <source>
        <dbReference type="ARBA" id="ARBA00023136"/>
    </source>
</evidence>
<feature type="transmembrane region" description="Helical" evidence="10">
    <location>
        <begin position="280"/>
        <end position="304"/>
    </location>
</feature>
<dbReference type="InterPro" id="IPR001708">
    <property type="entry name" value="YidC/ALB3/OXA1/COX18"/>
</dbReference>
<feature type="transmembrane region" description="Helical" evidence="10">
    <location>
        <begin position="27"/>
        <end position="48"/>
    </location>
</feature>
<keyword evidence="6 10" id="KW-1133">Transmembrane helix</keyword>
<evidence type="ECO:0000256" key="10">
    <source>
        <dbReference type="SAM" id="Phobius"/>
    </source>
</evidence>
<keyword evidence="7 10" id="KW-0472">Membrane</keyword>
<keyword evidence="3" id="KW-1003">Cell membrane</keyword>
<comment type="subcellular location">
    <subcellularLocation>
        <location evidence="1">Cell membrane</location>
        <topology evidence="1">Multi-pass membrane protein</topology>
    </subcellularLocation>
    <subcellularLocation>
        <location evidence="9">Membrane</location>
        <topology evidence="9">Multi-pass membrane protein</topology>
    </subcellularLocation>
</comment>
<dbReference type="OrthoDB" id="394558at2"/>
<evidence type="ECO:0000313" key="12">
    <source>
        <dbReference type="EMBL" id="QGS52468.1"/>
    </source>
</evidence>
<dbReference type="PANTHER" id="PTHR12428:SF65">
    <property type="entry name" value="CYTOCHROME C OXIDASE ASSEMBLY PROTEIN COX18, MITOCHONDRIAL"/>
    <property type="match status" value="1"/>
</dbReference>
<evidence type="ECO:0000313" key="13">
    <source>
        <dbReference type="Proteomes" id="UP000424468"/>
    </source>
</evidence>
<dbReference type="NCBIfam" id="NF002570">
    <property type="entry name" value="PRK02201.1-5"/>
    <property type="match status" value="1"/>
</dbReference>
<dbReference type="GO" id="GO:0032977">
    <property type="term" value="F:membrane insertase activity"/>
    <property type="evidence" value="ECO:0007669"/>
    <property type="project" value="InterPro"/>
</dbReference>
<name>A0A6I6CDT3_9MOLU</name>
<dbReference type="GO" id="GO:0015031">
    <property type="term" value="P:protein transport"/>
    <property type="evidence" value="ECO:0007669"/>
    <property type="project" value="UniProtKB-KW"/>
</dbReference>
<keyword evidence="2" id="KW-0813">Transport</keyword>
<dbReference type="GO" id="GO:0051205">
    <property type="term" value="P:protein insertion into membrane"/>
    <property type="evidence" value="ECO:0007669"/>
    <property type="project" value="TreeGrafter"/>
</dbReference>
<reference evidence="12 13" key="1">
    <citation type="submission" date="2019-11" db="EMBL/GenBank/DDBJ databases">
        <title>Complete genome sequence of Spiroplasma tabanidicola TAUS-1 (DSM 22603).</title>
        <authorList>
            <person name="Huang C.-T."/>
            <person name="Lin Y.-C."/>
            <person name="Kuo C.-H."/>
        </authorList>
    </citation>
    <scope>NUCLEOTIDE SEQUENCE [LARGE SCALE GENOMIC DNA]</scope>
    <source>
        <strain evidence="12 13">TAUS-1</strain>
    </source>
</reference>
<evidence type="ECO:0000256" key="5">
    <source>
        <dbReference type="ARBA" id="ARBA00022927"/>
    </source>
</evidence>
<feature type="transmembrane region" description="Helical" evidence="10">
    <location>
        <begin position="325"/>
        <end position="342"/>
    </location>
</feature>